<reference evidence="5" key="1">
    <citation type="submission" date="2025-08" db="UniProtKB">
        <authorList>
            <consortium name="Ensembl"/>
        </authorList>
    </citation>
    <scope>IDENTIFICATION</scope>
</reference>
<keyword evidence="6" id="KW-1185">Reference proteome</keyword>
<dbReference type="PIRSF" id="PIRSF006232">
    <property type="entry name" value="Pirin"/>
    <property type="match status" value="1"/>
</dbReference>
<evidence type="ECO:0000313" key="5">
    <source>
        <dbReference type="Ensembl" id="ENSSGRP00000034803.1"/>
    </source>
</evidence>
<dbReference type="Ensembl" id="ENSSGRT00000037352.1">
    <property type="protein sequence ID" value="ENSSGRP00000034803.1"/>
    <property type="gene ID" value="ENSSGRG00000019281.1"/>
</dbReference>
<dbReference type="CDD" id="cd02247">
    <property type="entry name" value="cupin_pirin_C"/>
    <property type="match status" value="1"/>
</dbReference>
<proteinExistence type="inferred from homology"/>
<dbReference type="InterPro" id="IPR012093">
    <property type="entry name" value="Pirin"/>
</dbReference>
<dbReference type="PANTHER" id="PTHR13903">
    <property type="entry name" value="PIRIN-RELATED"/>
    <property type="match status" value="1"/>
</dbReference>
<evidence type="ECO:0000259" key="4">
    <source>
        <dbReference type="Pfam" id="PF05726"/>
    </source>
</evidence>
<evidence type="ECO:0000256" key="2">
    <source>
        <dbReference type="RuleBase" id="RU003457"/>
    </source>
</evidence>
<dbReference type="PANTHER" id="PTHR13903:SF8">
    <property type="entry name" value="PIRIN"/>
    <property type="match status" value="1"/>
</dbReference>
<dbReference type="GO" id="GO:0005634">
    <property type="term" value="C:nucleus"/>
    <property type="evidence" value="ECO:0007669"/>
    <property type="project" value="TreeGrafter"/>
</dbReference>
<dbReference type="Gene3D" id="2.60.120.10">
    <property type="entry name" value="Jelly Rolls"/>
    <property type="match status" value="1"/>
</dbReference>
<comment type="similarity">
    <text evidence="1 2">Belongs to the pirin family.</text>
</comment>
<dbReference type="GO" id="GO:0030224">
    <property type="term" value="P:monocyte differentiation"/>
    <property type="evidence" value="ECO:0007669"/>
    <property type="project" value="TreeGrafter"/>
</dbReference>
<evidence type="ECO:0000259" key="3">
    <source>
        <dbReference type="Pfam" id="PF02678"/>
    </source>
</evidence>
<dbReference type="InterPro" id="IPR011051">
    <property type="entry name" value="RmlC_Cupin_sf"/>
</dbReference>
<protein>
    <submittedName>
        <fullName evidence="5">Pirin</fullName>
    </submittedName>
</protein>
<dbReference type="InterPro" id="IPR003829">
    <property type="entry name" value="Pirin_N_dom"/>
</dbReference>
<dbReference type="SUPFAM" id="SSF51182">
    <property type="entry name" value="RmlC-like cupins"/>
    <property type="match status" value="1"/>
</dbReference>
<dbReference type="Pfam" id="PF05726">
    <property type="entry name" value="Pirin_C"/>
    <property type="match status" value="1"/>
</dbReference>
<evidence type="ECO:0000256" key="1">
    <source>
        <dbReference type="ARBA" id="ARBA00008416"/>
    </source>
</evidence>
<accession>A0A672MDB3</accession>
<organism evidence="5 6">
    <name type="scientific">Sinocyclocheilus grahami</name>
    <name type="common">Dianchi golden-line fish</name>
    <name type="synonym">Barbus grahami</name>
    <dbReference type="NCBI Taxonomy" id="75366"/>
    <lineage>
        <taxon>Eukaryota</taxon>
        <taxon>Metazoa</taxon>
        <taxon>Chordata</taxon>
        <taxon>Craniata</taxon>
        <taxon>Vertebrata</taxon>
        <taxon>Euteleostomi</taxon>
        <taxon>Actinopterygii</taxon>
        <taxon>Neopterygii</taxon>
        <taxon>Teleostei</taxon>
        <taxon>Ostariophysi</taxon>
        <taxon>Cypriniformes</taxon>
        <taxon>Cyprinidae</taxon>
        <taxon>Cyprininae</taxon>
        <taxon>Sinocyclocheilus</taxon>
    </lineage>
</organism>
<evidence type="ECO:0000313" key="6">
    <source>
        <dbReference type="Proteomes" id="UP000472262"/>
    </source>
</evidence>
<feature type="domain" description="Pirin C-terminal" evidence="4">
    <location>
        <begin position="99"/>
        <end position="171"/>
    </location>
</feature>
<dbReference type="InterPro" id="IPR014710">
    <property type="entry name" value="RmlC-like_jellyroll"/>
</dbReference>
<dbReference type="Proteomes" id="UP000472262">
    <property type="component" value="Unassembled WGS sequence"/>
</dbReference>
<dbReference type="InterPro" id="IPR008778">
    <property type="entry name" value="Pirin_C_dom"/>
</dbReference>
<dbReference type="GO" id="GO:0008127">
    <property type="term" value="F:quercetin 2,3-dioxygenase activity"/>
    <property type="evidence" value="ECO:0007669"/>
    <property type="project" value="TreeGrafter"/>
</dbReference>
<reference evidence="5" key="2">
    <citation type="submission" date="2025-09" db="UniProtKB">
        <authorList>
            <consortium name="Ensembl"/>
        </authorList>
    </citation>
    <scope>IDENTIFICATION</scope>
</reference>
<name>A0A672MDB3_SINGR</name>
<dbReference type="Pfam" id="PF02678">
    <property type="entry name" value="Pirin"/>
    <property type="match status" value="1"/>
</dbReference>
<dbReference type="AlphaFoldDB" id="A0A672MDB3"/>
<sequence>EIKAHKDLSCLWMTAGHGVIHAEMPVSDGRIHGLQLWVNLKRADKMVEPQYQELKSKEIPKPSKDGVTVNVISGEALGVKVGVIAQATELRAVFISFSGWTAFIYTLAGSLCPDDDLRECVRVENKAAEESHFVLIAGEPINEPVVQHEPFVMNTQEEIDQAISDYRSATNGFERAKVWQSKIGQKF</sequence>
<feature type="domain" description="Pirin N-terminal" evidence="3">
    <location>
        <begin position="11"/>
        <end position="38"/>
    </location>
</feature>